<dbReference type="Proteomes" id="UP001549291">
    <property type="component" value="Unassembled WGS sequence"/>
</dbReference>
<organism evidence="1 2">
    <name type="scientific">Bradyrhizobium japonicum</name>
    <dbReference type="NCBI Taxonomy" id="375"/>
    <lineage>
        <taxon>Bacteria</taxon>
        <taxon>Pseudomonadati</taxon>
        <taxon>Pseudomonadota</taxon>
        <taxon>Alphaproteobacteria</taxon>
        <taxon>Hyphomicrobiales</taxon>
        <taxon>Nitrobacteraceae</taxon>
        <taxon>Bradyrhizobium</taxon>
    </lineage>
</organism>
<name>A0ABV2RQQ5_BRAJP</name>
<protein>
    <submittedName>
        <fullName evidence="1">Uncharacterized protein</fullName>
    </submittedName>
</protein>
<accession>A0ABV2RQQ5</accession>
<evidence type="ECO:0000313" key="2">
    <source>
        <dbReference type="Proteomes" id="UP001549291"/>
    </source>
</evidence>
<reference evidence="1 2" key="1">
    <citation type="submission" date="2024-06" db="EMBL/GenBank/DDBJ databases">
        <title>Genomic Encyclopedia of Type Strains, Phase V (KMG-V): Genome sequencing to study the core and pangenomes of soil and plant-associated prokaryotes.</title>
        <authorList>
            <person name="Whitman W."/>
        </authorList>
    </citation>
    <scope>NUCLEOTIDE SEQUENCE [LARGE SCALE GENOMIC DNA]</scope>
    <source>
        <strain evidence="1 2">USDA 160</strain>
    </source>
</reference>
<sequence>MRLQDATSEVADALAQRAADTEVPVCRLHRRQRHKALRHAARAAIALGRLMSSEGKPAAAGATTTTCVSCDDLGWVCENHPDRPWDGPRACSCGDAGAPSPACNAAGEGEVPRMPEGFRVEVDKDGWRH</sequence>
<dbReference type="EMBL" id="JBEPTQ010000002">
    <property type="protein sequence ID" value="MET4718920.1"/>
    <property type="molecule type" value="Genomic_DNA"/>
</dbReference>
<keyword evidence="2" id="KW-1185">Reference proteome</keyword>
<gene>
    <name evidence="1" type="ORF">ABIF63_003026</name>
</gene>
<comment type="caution">
    <text evidence="1">The sequence shown here is derived from an EMBL/GenBank/DDBJ whole genome shotgun (WGS) entry which is preliminary data.</text>
</comment>
<proteinExistence type="predicted"/>
<evidence type="ECO:0000313" key="1">
    <source>
        <dbReference type="EMBL" id="MET4718920.1"/>
    </source>
</evidence>